<evidence type="ECO:0000313" key="2">
    <source>
        <dbReference type="Proteomes" id="UP001476798"/>
    </source>
</evidence>
<feature type="non-terminal residue" evidence="1">
    <location>
        <position position="1"/>
    </location>
</feature>
<keyword evidence="2" id="KW-1185">Reference proteome</keyword>
<accession>A0ABV0PK56</accession>
<gene>
    <name evidence="1" type="ORF">GOODEAATRI_001799</name>
</gene>
<dbReference type="EMBL" id="JAHRIO010080022">
    <property type="protein sequence ID" value="MEQ2183819.1"/>
    <property type="molecule type" value="Genomic_DNA"/>
</dbReference>
<reference evidence="1 2" key="1">
    <citation type="submission" date="2021-06" db="EMBL/GenBank/DDBJ databases">
        <authorList>
            <person name="Palmer J.M."/>
        </authorList>
    </citation>
    <scope>NUCLEOTIDE SEQUENCE [LARGE SCALE GENOMIC DNA]</scope>
    <source>
        <strain evidence="1 2">GA_2019</strain>
        <tissue evidence="1">Muscle</tissue>
    </source>
</reference>
<evidence type="ECO:0000313" key="1">
    <source>
        <dbReference type="EMBL" id="MEQ2183819.1"/>
    </source>
</evidence>
<dbReference type="Proteomes" id="UP001476798">
    <property type="component" value="Unassembled WGS sequence"/>
</dbReference>
<comment type="caution">
    <text evidence="1">The sequence shown here is derived from an EMBL/GenBank/DDBJ whole genome shotgun (WGS) entry which is preliminary data.</text>
</comment>
<sequence length="73" mass="8055">GVTPRLCSPSCTSQPSVYLAVLPPSPVRCSDALLHGASRKQRSSYSGVMKLLRCPPFWRLPFKRGFLLGPIRL</sequence>
<proteinExistence type="predicted"/>
<organism evidence="1 2">
    <name type="scientific">Goodea atripinnis</name>
    <dbReference type="NCBI Taxonomy" id="208336"/>
    <lineage>
        <taxon>Eukaryota</taxon>
        <taxon>Metazoa</taxon>
        <taxon>Chordata</taxon>
        <taxon>Craniata</taxon>
        <taxon>Vertebrata</taxon>
        <taxon>Euteleostomi</taxon>
        <taxon>Actinopterygii</taxon>
        <taxon>Neopterygii</taxon>
        <taxon>Teleostei</taxon>
        <taxon>Neoteleostei</taxon>
        <taxon>Acanthomorphata</taxon>
        <taxon>Ovalentaria</taxon>
        <taxon>Atherinomorphae</taxon>
        <taxon>Cyprinodontiformes</taxon>
        <taxon>Goodeidae</taxon>
        <taxon>Goodea</taxon>
    </lineage>
</organism>
<name>A0ABV0PK56_9TELE</name>
<protein>
    <submittedName>
        <fullName evidence="1">Uncharacterized protein</fullName>
    </submittedName>
</protein>